<proteinExistence type="predicted"/>
<evidence type="ECO:0000313" key="3">
    <source>
        <dbReference type="Proteomes" id="UP001063166"/>
    </source>
</evidence>
<dbReference type="OrthoDB" id="3215534at2759"/>
<gene>
    <name evidence="2" type="ORF">LshimejAT787_0405710</name>
</gene>
<evidence type="ECO:0000313" key="2">
    <source>
        <dbReference type="EMBL" id="GLB37520.1"/>
    </source>
</evidence>
<sequence length="728" mass="80835">MSMRIGHEEFGRGRRNDSSSSRESSPRQTKKRSFSPTSDDGDLVIPPIAYDDTPPPPDRPLLRQPVAFAWTSCASAAAAPAALNTYQVDIPPATEAGFLPGQKVALPPAAPPRKRKKKGNEPSKKRKKADYEGQTNRFRLQPYDPSSVAEPPVLHGSPVQPYAPASVESILPQGSLSTLRELSGTPTAASPSPTLPYSHGGATISQAPVAGLATAPTREPRVEGERFKWRVTDPPLQMPGGASPPPPGPAPGVPRGTQHNRDFRHYRRDYESDVTLREHESGHASTSHRPRRRSPSPGSSLPEATGTPTSRSQPQPASSSYTPRSHDTPRAEIRRPQKAPLLMLTLLIQDIRSGVTDHQLAEVRLPMKPANDPSEGFWADAKVLGQQLQSGASRIDGPARVYTMRGKYRQFFLRVTAENVDEFISTHLAIKPDRMLDVVVEALPQPGQLPLPPKIPQNLIRSPTPGSSSSQSPTPERETFYELPFERQRYQEKMMQDFEEFRRLQQSSGRAVSMSSDDSLQALKGGRKPQRASSKKRKRSAEQKFSSPEPIPAASTSAVLNSPGSSMPRFDSPDSNDSPDEVNRLVAEAVDQIIQDDDEAGWKEFFRARAALEPHRVMDVLKQYRFVKRMIDKWAGQRAPFRSFPINIEPSHITRALKIEEPNFASACVETLALLELYGPKGRHCEDSRVIEMINDTSKPEYNSKPIKRLLHLLRDIDKRWKEEHPPQ</sequence>
<reference evidence="2" key="1">
    <citation type="submission" date="2022-07" db="EMBL/GenBank/DDBJ databases">
        <title>The genome of Lyophyllum shimeji provides insight into the initial evolution of ectomycorrhizal fungal genome.</title>
        <authorList>
            <person name="Kobayashi Y."/>
            <person name="Shibata T."/>
            <person name="Hirakawa H."/>
            <person name="Shigenobu S."/>
            <person name="Nishiyama T."/>
            <person name="Yamada A."/>
            <person name="Hasebe M."/>
            <person name="Kawaguchi M."/>
        </authorList>
    </citation>
    <scope>NUCLEOTIDE SEQUENCE</scope>
    <source>
        <strain evidence="2">AT787</strain>
    </source>
</reference>
<dbReference type="AlphaFoldDB" id="A0A9P3PKE3"/>
<dbReference type="EMBL" id="BRPK01000004">
    <property type="protein sequence ID" value="GLB37520.1"/>
    <property type="molecule type" value="Genomic_DNA"/>
</dbReference>
<protein>
    <submittedName>
        <fullName evidence="2">Uncharacterized protein</fullName>
    </submittedName>
</protein>
<feature type="compositionally biased region" description="Low complexity" evidence="1">
    <location>
        <begin position="18"/>
        <end position="27"/>
    </location>
</feature>
<feature type="compositionally biased region" description="Basic and acidic residues" evidence="1">
    <location>
        <begin position="324"/>
        <end position="335"/>
    </location>
</feature>
<feature type="compositionally biased region" description="Basic residues" evidence="1">
    <location>
        <begin position="112"/>
        <end position="128"/>
    </location>
</feature>
<dbReference type="Proteomes" id="UP001063166">
    <property type="component" value="Unassembled WGS sequence"/>
</dbReference>
<feature type="compositionally biased region" description="Pro residues" evidence="1">
    <location>
        <begin position="242"/>
        <end position="252"/>
    </location>
</feature>
<keyword evidence="3" id="KW-1185">Reference proteome</keyword>
<feature type="compositionally biased region" description="Low complexity" evidence="1">
    <location>
        <begin position="462"/>
        <end position="474"/>
    </location>
</feature>
<feature type="compositionally biased region" description="Polar residues" evidence="1">
    <location>
        <begin position="306"/>
        <end position="323"/>
    </location>
</feature>
<evidence type="ECO:0000256" key="1">
    <source>
        <dbReference type="SAM" id="MobiDB-lite"/>
    </source>
</evidence>
<feature type="compositionally biased region" description="Basic and acidic residues" evidence="1">
    <location>
        <begin position="259"/>
        <end position="282"/>
    </location>
</feature>
<feature type="region of interest" description="Disordered" evidence="1">
    <location>
        <begin position="447"/>
        <end position="483"/>
    </location>
</feature>
<feature type="compositionally biased region" description="Basic residues" evidence="1">
    <location>
        <begin position="525"/>
        <end position="539"/>
    </location>
</feature>
<feature type="region of interest" description="Disordered" evidence="1">
    <location>
        <begin position="502"/>
        <end position="580"/>
    </location>
</feature>
<comment type="caution">
    <text evidence="2">The sequence shown here is derived from an EMBL/GenBank/DDBJ whole genome shotgun (WGS) entry which is preliminary data.</text>
</comment>
<feature type="compositionally biased region" description="Polar residues" evidence="1">
    <location>
        <begin position="554"/>
        <end position="565"/>
    </location>
</feature>
<accession>A0A9P3PKE3</accession>
<feature type="region of interest" description="Disordered" evidence="1">
    <location>
        <begin position="92"/>
        <end position="336"/>
    </location>
</feature>
<feature type="region of interest" description="Disordered" evidence="1">
    <location>
        <begin position="1"/>
        <end position="62"/>
    </location>
</feature>
<feature type="compositionally biased region" description="Basic and acidic residues" evidence="1">
    <location>
        <begin position="218"/>
        <end position="231"/>
    </location>
</feature>
<feature type="compositionally biased region" description="Basic and acidic residues" evidence="1">
    <location>
        <begin position="1"/>
        <end position="17"/>
    </location>
</feature>
<organism evidence="2 3">
    <name type="scientific">Lyophyllum shimeji</name>
    <name type="common">Hon-shimeji</name>
    <name type="synonym">Tricholoma shimeji</name>
    <dbReference type="NCBI Taxonomy" id="47721"/>
    <lineage>
        <taxon>Eukaryota</taxon>
        <taxon>Fungi</taxon>
        <taxon>Dikarya</taxon>
        <taxon>Basidiomycota</taxon>
        <taxon>Agaricomycotina</taxon>
        <taxon>Agaricomycetes</taxon>
        <taxon>Agaricomycetidae</taxon>
        <taxon>Agaricales</taxon>
        <taxon>Tricholomatineae</taxon>
        <taxon>Lyophyllaceae</taxon>
        <taxon>Lyophyllum</taxon>
    </lineage>
</organism>
<name>A0A9P3PKE3_LYOSH</name>
<feature type="compositionally biased region" description="Polar residues" evidence="1">
    <location>
        <begin position="504"/>
        <end position="519"/>
    </location>
</feature>